<dbReference type="PRINTS" id="PR00038">
    <property type="entry name" value="HTHLUXR"/>
</dbReference>
<reference evidence="3 4" key="1">
    <citation type="submission" date="2020-05" db="EMBL/GenBank/DDBJ databases">
        <title>Complete genome of Desulfobulbus oligotrophicus.</title>
        <authorList>
            <person name="Podar M."/>
        </authorList>
    </citation>
    <scope>NUCLEOTIDE SEQUENCE [LARGE SCALE GENOMIC DNA]</scope>
    <source>
        <strain evidence="3 4">Prop6</strain>
    </source>
</reference>
<dbReference type="SMART" id="SM00421">
    <property type="entry name" value="HTH_LUXR"/>
    <property type="match status" value="1"/>
</dbReference>
<protein>
    <submittedName>
        <fullName evidence="3">Response regulator transcription factor</fullName>
    </submittedName>
</protein>
<dbReference type="SUPFAM" id="SSF52172">
    <property type="entry name" value="CheY-like"/>
    <property type="match status" value="1"/>
</dbReference>
<dbReference type="EMBL" id="CP054140">
    <property type="protein sequence ID" value="QQG66900.1"/>
    <property type="molecule type" value="Genomic_DNA"/>
</dbReference>
<dbReference type="GO" id="GO:0003677">
    <property type="term" value="F:DNA binding"/>
    <property type="evidence" value="ECO:0007669"/>
    <property type="project" value="UniProtKB-KW"/>
</dbReference>
<name>A0A7T5VFD0_9BACT</name>
<evidence type="ECO:0000256" key="1">
    <source>
        <dbReference type="ARBA" id="ARBA00023125"/>
    </source>
</evidence>
<gene>
    <name evidence="3" type="ORF">HP555_00250</name>
</gene>
<dbReference type="Proteomes" id="UP000596092">
    <property type="component" value="Chromosome"/>
</dbReference>
<dbReference type="InterPro" id="IPR039420">
    <property type="entry name" value="WalR-like"/>
</dbReference>
<evidence type="ECO:0000313" key="4">
    <source>
        <dbReference type="Proteomes" id="UP000596092"/>
    </source>
</evidence>
<dbReference type="Gene3D" id="1.10.10.10">
    <property type="entry name" value="Winged helix-like DNA-binding domain superfamily/Winged helix DNA-binding domain"/>
    <property type="match status" value="1"/>
</dbReference>
<dbReference type="InterPro" id="IPR036388">
    <property type="entry name" value="WH-like_DNA-bd_sf"/>
</dbReference>
<proteinExistence type="predicted"/>
<dbReference type="AlphaFoldDB" id="A0A7T5VFD0"/>
<dbReference type="InterPro" id="IPR011006">
    <property type="entry name" value="CheY-like_superfamily"/>
</dbReference>
<dbReference type="GO" id="GO:0006355">
    <property type="term" value="P:regulation of DNA-templated transcription"/>
    <property type="evidence" value="ECO:0007669"/>
    <property type="project" value="InterPro"/>
</dbReference>
<organism evidence="3 4">
    <name type="scientific">Desulfobulbus oligotrophicus</name>
    <dbReference type="NCBI Taxonomy" id="1909699"/>
    <lineage>
        <taxon>Bacteria</taxon>
        <taxon>Pseudomonadati</taxon>
        <taxon>Thermodesulfobacteriota</taxon>
        <taxon>Desulfobulbia</taxon>
        <taxon>Desulfobulbales</taxon>
        <taxon>Desulfobulbaceae</taxon>
        <taxon>Desulfobulbus</taxon>
    </lineage>
</organism>
<evidence type="ECO:0000259" key="2">
    <source>
        <dbReference type="PROSITE" id="PS50043"/>
    </source>
</evidence>
<dbReference type="PROSITE" id="PS50043">
    <property type="entry name" value="HTH_LUXR_2"/>
    <property type="match status" value="1"/>
</dbReference>
<evidence type="ECO:0000313" key="3">
    <source>
        <dbReference type="EMBL" id="QQG66900.1"/>
    </source>
</evidence>
<dbReference type="SUPFAM" id="SSF46894">
    <property type="entry name" value="C-terminal effector domain of the bipartite response regulators"/>
    <property type="match status" value="1"/>
</dbReference>
<keyword evidence="4" id="KW-1185">Reference proteome</keyword>
<accession>A0A7T5VFD0</accession>
<dbReference type="Pfam" id="PF00196">
    <property type="entry name" value="GerE"/>
    <property type="match status" value="1"/>
</dbReference>
<dbReference type="PANTHER" id="PTHR43214">
    <property type="entry name" value="TWO-COMPONENT RESPONSE REGULATOR"/>
    <property type="match status" value="1"/>
</dbReference>
<dbReference type="KEGG" id="dog:HP555_00250"/>
<dbReference type="InterPro" id="IPR000792">
    <property type="entry name" value="Tscrpt_reg_LuxR_C"/>
</dbReference>
<dbReference type="CDD" id="cd06170">
    <property type="entry name" value="LuxR_C_like"/>
    <property type="match status" value="1"/>
</dbReference>
<sequence length="194" mass="21393">MFSTYQATTLEDLRIFVQQQITFGLLLIHRPLIDFAAVTYIKRRQPNCKLVILSDRPSETEGLALLRLGVIGYANSYTNPQRLQDAIRSIVDGSVWISQDLMYRLITQSAPSVSSTFQTQAIRTPQLNNLSDRELQIADLVSQGLSNGEIAVQLGITERTVKAHLGAVYAKTSTKGRLALALLMRQAASASNNG</sequence>
<dbReference type="Gene3D" id="3.40.50.2300">
    <property type="match status" value="1"/>
</dbReference>
<dbReference type="PANTHER" id="PTHR43214:SF43">
    <property type="entry name" value="TWO-COMPONENT RESPONSE REGULATOR"/>
    <property type="match status" value="1"/>
</dbReference>
<dbReference type="PROSITE" id="PS00622">
    <property type="entry name" value="HTH_LUXR_1"/>
    <property type="match status" value="1"/>
</dbReference>
<dbReference type="InterPro" id="IPR016032">
    <property type="entry name" value="Sig_transdc_resp-reg_C-effctor"/>
</dbReference>
<feature type="domain" description="HTH luxR-type" evidence="2">
    <location>
        <begin position="123"/>
        <end position="188"/>
    </location>
</feature>
<keyword evidence="1" id="KW-0238">DNA-binding</keyword>